<dbReference type="Gene3D" id="1.10.540.10">
    <property type="entry name" value="Acyl-CoA dehydrogenase/oxidase, N-terminal domain"/>
    <property type="match status" value="1"/>
</dbReference>
<dbReference type="GO" id="GO:0005777">
    <property type="term" value="C:peroxisome"/>
    <property type="evidence" value="ECO:0007669"/>
    <property type="project" value="InterPro"/>
</dbReference>
<dbReference type="PANTHER" id="PTHR10909">
    <property type="entry name" value="ELECTRON TRANSPORT OXIDOREDUCTASE"/>
    <property type="match status" value="1"/>
</dbReference>
<accession>A0A553RDU8</accession>
<dbReference type="OrthoDB" id="538336at2759"/>
<protein>
    <recommendedName>
        <fullName evidence="2">Acyl-coenzyme A oxidase N-terminal domain-containing protein</fullName>
    </recommendedName>
</protein>
<proteinExistence type="predicted"/>
<keyword evidence="4" id="KW-1185">Reference proteome</keyword>
<comment type="pathway">
    <text evidence="1">Lipid metabolism; peroxisomal fatty acid beta-oxidation.</text>
</comment>
<evidence type="ECO:0000313" key="4">
    <source>
        <dbReference type="Proteomes" id="UP000316079"/>
    </source>
</evidence>
<dbReference type="GO" id="GO:0071949">
    <property type="term" value="F:FAD binding"/>
    <property type="evidence" value="ECO:0007669"/>
    <property type="project" value="InterPro"/>
</dbReference>
<dbReference type="EMBL" id="SRMA01024482">
    <property type="protein sequence ID" value="TRZ00368.1"/>
    <property type="molecule type" value="Genomic_DNA"/>
</dbReference>
<sequence length="150" mass="17363">MNPDIVRERENASFNLELLTNILDGGEDKTNRRREIESLVIGDPDFQHEDLNFMSRSERYDAAVKKSAQMILKLREYGISDPEEIYAYKRVARGEFQEPLGVHFVMFVPTLHSQCTPEQHQKWVPLAESFQMLGTYAQTELGHGQFCSPR</sequence>
<organism evidence="3 4">
    <name type="scientific">Danionella cerebrum</name>
    <dbReference type="NCBI Taxonomy" id="2873325"/>
    <lineage>
        <taxon>Eukaryota</taxon>
        <taxon>Metazoa</taxon>
        <taxon>Chordata</taxon>
        <taxon>Craniata</taxon>
        <taxon>Vertebrata</taxon>
        <taxon>Euteleostomi</taxon>
        <taxon>Actinopterygii</taxon>
        <taxon>Neopterygii</taxon>
        <taxon>Teleostei</taxon>
        <taxon>Ostariophysi</taxon>
        <taxon>Cypriniformes</taxon>
        <taxon>Danionidae</taxon>
        <taxon>Danioninae</taxon>
        <taxon>Danionella</taxon>
    </lineage>
</organism>
<dbReference type="GO" id="GO:0000038">
    <property type="term" value="P:very long-chain fatty acid metabolic process"/>
    <property type="evidence" value="ECO:0007669"/>
    <property type="project" value="TreeGrafter"/>
</dbReference>
<evidence type="ECO:0000313" key="3">
    <source>
        <dbReference type="EMBL" id="TRZ00368.1"/>
    </source>
</evidence>
<name>A0A553RDU8_9TELE</name>
<dbReference type="InterPro" id="IPR037069">
    <property type="entry name" value="AcylCoA_DH/ox_N_sf"/>
</dbReference>
<dbReference type="AlphaFoldDB" id="A0A553RDU8"/>
<dbReference type="GO" id="GO:0003997">
    <property type="term" value="F:acyl-CoA oxidase activity"/>
    <property type="evidence" value="ECO:0007669"/>
    <property type="project" value="InterPro"/>
</dbReference>
<dbReference type="InterPro" id="IPR009100">
    <property type="entry name" value="AcylCoA_DH/oxidase_NM_dom_sf"/>
</dbReference>
<dbReference type="GO" id="GO:0055088">
    <property type="term" value="P:lipid homeostasis"/>
    <property type="evidence" value="ECO:0007669"/>
    <property type="project" value="TreeGrafter"/>
</dbReference>
<gene>
    <name evidence="3" type="ORF">DNTS_016285</name>
</gene>
<dbReference type="SUPFAM" id="SSF56645">
    <property type="entry name" value="Acyl-CoA dehydrogenase NM domain-like"/>
    <property type="match status" value="1"/>
</dbReference>
<evidence type="ECO:0000259" key="2">
    <source>
        <dbReference type="Pfam" id="PF14749"/>
    </source>
</evidence>
<dbReference type="Pfam" id="PF14749">
    <property type="entry name" value="Acyl-CoA_ox_N"/>
    <property type="match status" value="1"/>
</dbReference>
<dbReference type="FunFam" id="1.10.540.10:FF:000006">
    <property type="entry name" value="Acyl-coenzyme A oxidase"/>
    <property type="match status" value="1"/>
</dbReference>
<reference evidence="3 4" key="1">
    <citation type="journal article" date="2019" name="Sci. Data">
        <title>Hybrid genome assembly and annotation of Danionella translucida.</title>
        <authorList>
            <person name="Kadobianskyi M."/>
            <person name="Schulze L."/>
            <person name="Schuelke M."/>
            <person name="Judkewitz B."/>
        </authorList>
    </citation>
    <scope>NUCLEOTIDE SEQUENCE [LARGE SCALE GENOMIC DNA]</scope>
    <source>
        <strain evidence="3 4">Bolton</strain>
    </source>
</reference>
<dbReference type="Proteomes" id="UP000316079">
    <property type="component" value="Unassembled WGS sequence"/>
</dbReference>
<dbReference type="PANTHER" id="PTHR10909:SF250">
    <property type="entry name" value="PEROXISOMAL ACYL-COENZYME A OXIDASE 1"/>
    <property type="match status" value="1"/>
</dbReference>
<evidence type="ECO:0000256" key="1">
    <source>
        <dbReference type="ARBA" id="ARBA00004846"/>
    </source>
</evidence>
<dbReference type="GO" id="GO:0033540">
    <property type="term" value="P:fatty acid beta-oxidation using acyl-CoA oxidase"/>
    <property type="evidence" value="ECO:0007669"/>
    <property type="project" value="TreeGrafter"/>
</dbReference>
<dbReference type="InterPro" id="IPR012258">
    <property type="entry name" value="Acyl-CoA_oxidase"/>
</dbReference>
<comment type="caution">
    <text evidence="3">The sequence shown here is derived from an EMBL/GenBank/DDBJ whole genome shotgun (WGS) entry which is preliminary data.</text>
</comment>
<dbReference type="GO" id="GO:0005504">
    <property type="term" value="F:fatty acid binding"/>
    <property type="evidence" value="ECO:0007669"/>
    <property type="project" value="TreeGrafter"/>
</dbReference>
<feature type="domain" description="Acyl-coenzyme A oxidase N-terminal" evidence="2">
    <location>
        <begin position="16"/>
        <end position="132"/>
    </location>
</feature>
<dbReference type="InterPro" id="IPR029320">
    <property type="entry name" value="Acyl-CoA_ox_N"/>
</dbReference>